<evidence type="ECO:0000256" key="2">
    <source>
        <dbReference type="PROSITE-ProRule" id="PRU00176"/>
    </source>
</evidence>
<dbReference type="GO" id="GO:0003723">
    <property type="term" value="F:RNA binding"/>
    <property type="evidence" value="ECO:0007669"/>
    <property type="project" value="UniProtKB-UniRule"/>
</dbReference>
<dbReference type="SUPFAM" id="SSF54928">
    <property type="entry name" value="RNA-binding domain, RBD"/>
    <property type="match status" value="1"/>
</dbReference>
<dbReference type="Proteomes" id="UP000319731">
    <property type="component" value="Unassembled WGS sequence"/>
</dbReference>
<accession>A0A507BZ80</accession>
<dbReference type="OrthoDB" id="10266058at2759"/>
<name>A0A507BZ80_9FUNG</name>
<evidence type="ECO:0000259" key="3">
    <source>
        <dbReference type="PROSITE" id="PS50102"/>
    </source>
</evidence>
<dbReference type="GeneID" id="42007110"/>
<dbReference type="InterPro" id="IPR052462">
    <property type="entry name" value="SLIRP/GR-RBP-like"/>
</dbReference>
<dbReference type="InterPro" id="IPR000504">
    <property type="entry name" value="RRM_dom"/>
</dbReference>
<keyword evidence="5" id="KW-1185">Reference proteome</keyword>
<dbReference type="CDD" id="cd00590">
    <property type="entry name" value="RRM_SF"/>
    <property type="match status" value="2"/>
</dbReference>
<dbReference type="STRING" id="1806994.A0A507BZ80"/>
<keyword evidence="1 2" id="KW-0694">RNA-binding</keyword>
<protein>
    <recommendedName>
        <fullName evidence="3">RRM domain-containing protein</fullName>
    </recommendedName>
</protein>
<evidence type="ECO:0000256" key="1">
    <source>
        <dbReference type="ARBA" id="ARBA00022884"/>
    </source>
</evidence>
<comment type="caution">
    <text evidence="4">The sequence shown here is derived from an EMBL/GenBank/DDBJ whole genome shotgun (WGS) entry which is preliminary data.</text>
</comment>
<sequence length="450" mass="51494">MATFQLWRNPSKLRISEAQETSIFVGGIPFEMDLFHLMQLFSKYGVITLVRARPDPIARATIRHRGFGVIHFQRSAQAFAAIKSMNGFNVAVERVLRVEKNREPKDQFLEAVRTTSKLETVKQSFADWIMPFPDRHRSSILIPYETRLTLQQTERGFLFVVDGLPDEIDELDVRERFAKYGNILCFGMPPSARSRPSGRYCFMSFSEPNEADAAIRGMNGTFWGDKFIGVRLDNRRPQTTATSPMKLLPQSLATRMIVNNISINASSKKICMPPPISPAEASERMREVIDETFKTQASLVEYIERLVSPHAHLSVVFAKNDVKDYILERRPLNPNRSVVKVFLQKEEVDLYKGYKVVKDLLPQTLNALLVHWESLKNSVVCLSLRTYRYPKDKEVGSKGECEEYCDVIHEVRGFMLISHPGFTLRYKAKAADQEAITNNLLGDLEYETFP</sequence>
<dbReference type="Pfam" id="PF00076">
    <property type="entry name" value="RRM_1"/>
    <property type="match status" value="2"/>
</dbReference>
<dbReference type="InterPro" id="IPR035979">
    <property type="entry name" value="RBD_domain_sf"/>
</dbReference>
<dbReference type="PANTHER" id="PTHR48027">
    <property type="entry name" value="HETEROGENEOUS NUCLEAR RIBONUCLEOPROTEIN 87F-RELATED"/>
    <property type="match status" value="1"/>
</dbReference>
<feature type="domain" description="RRM" evidence="3">
    <location>
        <begin position="157"/>
        <end position="235"/>
    </location>
</feature>
<dbReference type="EMBL" id="QEAO01000063">
    <property type="protein sequence ID" value="TPX30583.1"/>
    <property type="molecule type" value="Genomic_DNA"/>
</dbReference>
<dbReference type="Gene3D" id="3.30.70.330">
    <property type="match status" value="2"/>
</dbReference>
<dbReference type="AlphaFoldDB" id="A0A507BZ80"/>
<gene>
    <name evidence="4" type="ORF">SmJEL517_g05887</name>
</gene>
<organism evidence="4 5">
    <name type="scientific">Synchytrium microbalum</name>
    <dbReference type="NCBI Taxonomy" id="1806994"/>
    <lineage>
        <taxon>Eukaryota</taxon>
        <taxon>Fungi</taxon>
        <taxon>Fungi incertae sedis</taxon>
        <taxon>Chytridiomycota</taxon>
        <taxon>Chytridiomycota incertae sedis</taxon>
        <taxon>Chytridiomycetes</taxon>
        <taxon>Synchytriales</taxon>
        <taxon>Synchytriaceae</taxon>
        <taxon>Synchytrium</taxon>
    </lineage>
</organism>
<reference evidence="4 5" key="1">
    <citation type="journal article" date="2019" name="Sci. Rep.">
        <title>Comparative genomics of chytrid fungi reveal insights into the obligate biotrophic and pathogenic lifestyle of Synchytrium endobioticum.</title>
        <authorList>
            <person name="van de Vossenberg B.T.L.H."/>
            <person name="Warris S."/>
            <person name="Nguyen H.D.T."/>
            <person name="van Gent-Pelzer M.P.E."/>
            <person name="Joly D.L."/>
            <person name="van de Geest H.C."/>
            <person name="Bonants P.J.M."/>
            <person name="Smith D.S."/>
            <person name="Levesque C.A."/>
            <person name="van der Lee T.A.J."/>
        </authorList>
    </citation>
    <scope>NUCLEOTIDE SEQUENCE [LARGE SCALE GENOMIC DNA]</scope>
    <source>
        <strain evidence="4 5">JEL517</strain>
    </source>
</reference>
<proteinExistence type="predicted"/>
<evidence type="ECO:0000313" key="5">
    <source>
        <dbReference type="Proteomes" id="UP000319731"/>
    </source>
</evidence>
<dbReference type="PROSITE" id="PS50102">
    <property type="entry name" value="RRM"/>
    <property type="match status" value="2"/>
</dbReference>
<dbReference type="RefSeq" id="XP_031022217.1">
    <property type="nucleotide sequence ID" value="XM_031171813.1"/>
</dbReference>
<evidence type="ECO:0000313" key="4">
    <source>
        <dbReference type="EMBL" id="TPX30583.1"/>
    </source>
</evidence>
<dbReference type="InterPro" id="IPR012677">
    <property type="entry name" value="Nucleotide-bd_a/b_plait_sf"/>
</dbReference>
<dbReference type="SMART" id="SM00360">
    <property type="entry name" value="RRM"/>
    <property type="match status" value="2"/>
</dbReference>
<feature type="domain" description="RRM" evidence="3">
    <location>
        <begin position="21"/>
        <end position="103"/>
    </location>
</feature>